<dbReference type="OrthoDB" id="9782945at2"/>
<feature type="transmembrane region" description="Helical" evidence="9">
    <location>
        <begin position="205"/>
        <end position="227"/>
    </location>
</feature>
<dbReference type="NCBIfam" id="NF009070">
    <property type="entry name" value="PRK12405.1"/>
    <property type="match status" value="1"/>
</dbReference>
<keyword evidence="3 9" id="KW-0997">Cell inner membrane</keyword>
<dbReference type="InterPro" id="IPR010968">
    <property type="entry name" value="RnfE"/>
</dbReference>
<dbReference type="PIRSF" id="PIRSF006102">
    <property type="entry name" value="NQR_DE"/>
    <property type="match status" value="1"/>
</dbReference>
<evidence type="ECO:0000256" key="10">
    <source>
        <dbReference type="SAM" id="MobiDB-lite"/>
    </source>
</evidence>
<sequence>MSATSPTDTGIDLDDVSPPKGTVWNKSERRKITMDGLWHNNPGLVQLLGLCPLLAVTGNLINGLGLGIATIITLTVSNIIIAFTRNWVRKEIRIPYYVLVIASIVTMIDLSMNAITPELHSVLGIFIPLIVTNCLIIGRAEAFASKNTIKRAALDGFMMGLGFTLVLIALGAIREIIGSGTLFADASLMFGDIAKDWYIKPFEEYQGFLLAILPPGAFLVMGFLIAMKNVVDKKLKS</sequence>
<evidence type="ECO:0000256" key="3">
    <source>
        <dbReference type="ARBA" id="ARBA00022519"/>
    </source>
</evidence>
<evidence type="ECO:0000256" key="5">
    <source>
        <dbReference type="ARBA" id="ARBA00022967"/>
    </source>
</evidence>
<keyword evidence="6 9" id="KW-0249">Electron transport</keyword>
<protein>
    <recommendedName>
        <fullName evidence="9">Ion-translocating oxidoreductase complex subunit E</fullName>
        <ecNumber evidence="9">7.-.-.-</ecNumber>
    </recommendedName>
    <alternativeName>
        <fullName evidence="9">Rnf electron transport complex subunit E</fullName>
    </alternativeName>
</protein>
<dbReference type="AlphaFoldDB" id="A0A4R1F0K1"/>
<dbReference type="GO" id="GO:0022900">
    <property type="term" value="P:electron transport chain"/>
    <property type="evidence" value="ECO:0007669"/>
    <property type="project" value="UniProtKB-UniRule"/>
</dbReference>
<dbReference type="EC" id="7.-.-.-" evidence="9"/>
<dbReference type="GO" id="GO:0005886">
    <property type="term" value="C:plasma membrane"/>
    <property type="evidence" value="ECO:0007669"/>
    <property type="project" value="UniProtKB-SubCell"/>
</dbReference>
<evidence type="ECO:0000313" key="11">
    <source>
        <dbReference type="EMBL" id="TCJ86770.1"/>
    </source>
</evidence>
<organism evidence="11 12">
    <name type="scientific">Cocleimonas flava</name>
    <dbReference type="NCBI Taxonomy" id="634765"/>
    <lineage>
        <taxon>Bacteria</taxon>
        <taxon>Pseudomonadati</taxon>
        <taxon>Pseudomonadota</taxon>
        <taxon>Gammaproteobacteria</taxon>
        <taxon>Thiotrichales</taxon>
        <taxon>Thiotrichaceae</taxon>
        <taxon>Cocleimonas</taxon>
    </lineage>
</organism>
<comment type="similarity">
    <text evidence="9">Belongs to the NqrDE/RnfAE family.</text>
</comment>
<keyword evidence="12" id="KW-1185">Reference proteome</keyword>
<dbReference type="PANTHER" id="PTHR30586:SF0">
    <property type="entry name" value="ION-TRANSLOCATING OXIDOREDUCTASE COMPLEX SUBUNIT E"/>
    <property type="match status" value="1"/>
</dbReference>
<accession>A0A4R1F0K1</accession>
<evidence type="ECO:0000256" key="9">
    <source>
        <dbReference type="HAMAP-Rule" id="MF_00478"/>
    </source>
</evidence>
<dbReference type="Pfam" id="PF02508">
    <property type="entry name" value="Rnf-Nqr"/>
    <property type="match status" value="1"/>
</dbReference>
<gene>
    <name evidence="9" type="primary">rnfE</name>
    <name evidence="11" type="ORF">EV695_1264</name>
</gene>
<dbReference type="NCBIfam" id="TIGR01948">
    <property type="entry name" value="rnfE"/>
    <property type="match status" value="1"/>
</dbReference>
<keyword evidence="8 9" id="KW-0472">Membrane</keyword>
<dbReference type="Proteomes" id="UP000294887">
    <property type="component" value="Unassembled WGS sequence"/>
</dbReference>
<evidence type="ECO:0000256" key="7">
    <source>
        <dbReference type="ARBA" id="ARBA00022989"/>
    </source>
</evidence>
<comment type="function">
    <text evidence="9">Part of a membrane-bound complex that couples electron transfer with translocation of ions across the membrane.</text>
</comment>
<dbReference type="HAMAP" id="MF_00478">
    <property type="entry name" value="RsxE_RnfE"/>
    <property type="match status" value="1"/>
</dbReference>
<keyword evidence="4 9" id="KW-0812">Transmembrane</keyword>
<comment type="subunit">
    <text evidence="9">The complex is composed of six subunits: RnfA, RnfB, RnfC, RnfD, RnfE and RnfG.</text>
</comment>
<evidence type="ECO:0000313" key="12">
    <source>
        <dbReference type="Proteomes" id="UP000294887"/>
    </source>
</evidence>
<keyword evidence="7 9" id="KW-1133">Transmembrane helix</keyword>
<feature type="transmembrane region" description="Helical" evidence="9">
    <location>
        <begin position="96"/>
        <end position="115"/>
    </location>
</feature>
<feature type="transmembrane region" description="Helical" evidence="9">
    <location>
        <begin position="121"/>
        <end position="140"/>
    </location>
</feature>
<keyword evidence="2 9" id="KW-0813">Transport</keyword>
<evidence type="ECO:0000256" key="1">
    <source>
        <dbReference type="ARBA" id="ARBA00004127"/>
    </source>
</evidence>
<keyword evidence="9" id="KW-1003">Cell membrane</keyword>
<name>A0A4R1F0K1_9GAMM</name>
<dbReference type="PANTHER" id="PTHR30586">
    <property type="entry name" value="ELECTRON TRANSPORT COMPLEX PROTEIN RNFE"/>
    <property type="match status" value="1"/>
</dbReference>
<dbReference type="RefSeq" id="WP_131905105.1">
    <property type="nucleotide sequence ID" value="NZ_BAAAFU010000004.1"/>
</dbReference>
<feature type="transmembrane region" description="Helical" evidence="9">
    <location>
        <begin position="60"/>
        <end position="84"/>
    </location>
</feature>
<dbReference type="GO" id="GO:0012505">
    <property type="term" value="C:endomembrane system"/>
    <property type="evidence" value="ECO:0007669"/>
    <property type="project" value="UniProtKB-SubCell"/>
</dbReference>
<reference evidence="11 12" key="1">
    <citation type="submission" date="2019-03" db="EMBL/GenBank/DDBJ databases">
        <title>Genomic Encyclopedia of Type Strains, Phase IV (KMG-IV): sequencing the most valuable type-strain genomes for metagenomic binning, comparative biology and taxonomic classification.</title>
        <authorList>
            <person name="Goeker M."/>
        </authorList>
    </citation>
    <scope>NUCLEOTIDE SEQUENCE [LARGE SCALE GENOMIC DNA]</scope>
    <source>
        <strain evidence="11 12">DSM 24830</strain>
    </source>
</reference>
<feature type="transmembrane region" description="Helical" evidence="9">
    <location>
        <begin position="152"/>
        <end position="173"/>
    </location>
</feature>
<keyword evidence="5 9" id="KW-1278">Translocase</keyword>
<evidence type="ECO:0000256" key="8">
    <source>
        <dbReference type="ARBA" id="ARBA00023136"/>
    </source>
</evidence>
<comment type="subcellular location">
    <subcellularLocation>
        <location evidence="9">Cell inner membrane</location>
        <topology evidence="9">Multi-pass membrane protein</topology>
    </subcellularLocation>
    <subcellularLocation>
        <location evidence="1">Endomembrane system</location>
        <topology evidence="1">Multi-pass membrane protein</topology>
    </subcellularLocation>
</comment>
<evidence type="ECO:0000256" key="6">
    <source>
        <dbReference type="ARBA" id="ARBA00022982"/>
    </source>
</evidence>
<comment type="caution">
    <text evidence="11">The sequence shown here is derived from an EMBL/GenBank/DDBJ whole genome shotgun (WGS) entry which is preliminary data.</text>
</comment>
<proteinExistence type="inferred from homology"/>
<dbReference type="EMBL" id="SMFQ01000003">
    <property type="protein sequence ID" value="TCJ86770.1"/>
    <property type="molecule type" value="Genomic_DNA"/>
</dbReference>
<dbReference type="InterPro" id="IPR003667">
    <property type="entry name" value="NqrDE/RnfAE"/>
</dbReference>
<evidence type="ECO:0000256" key="2">
    <source>
        <dbReference type="ARBA" id="ARBA00022448"/>
    </source>
</evidence>
<feature type="region of interest" description="Disordered" evidence="10">
    <location>
        <begin position="1"/>
        <end position="20"/>
    </location>
</feature>
<evidence type="ECO:0000256" key="4">
    <source>
        <dbReference type="ARBA" id="ARBA00022692"/>
    </source>
</evidence>